<dbReference type="InterPro" id="IPR036291">
    <property type="entry name" value="NAD(P)-bd_dom_sf"/>
</dbReference>
<gene>
    <name evidence="1" type="ORF">WJX84_007402</name>
</gene>
<feature type="non-terminal residue" evidence="1">
    <location>
        <position position="179"/>
    </location>
</feature>
<dbReference type="AlphaFoldDB" id="A0AAW1TAW1"/>
<dbReference type="SUPFAM" id="SSF51735">
    <property type="entry name" value="NAD(P)-binding Rossmann-fold domains"/>
    <property type="match status" value="1"/>
</dbReference>
<dbReference type="PANTHER" id="PTHR43725:SF6">
    <property type="entry name" value="CHLOROPLAST STEM-LOOP BINDING PROTEIN OF 41 KDA A, CHLOROPLASTIC"/>
    <property type="match status" value="1"/>
</dbReference>
<dbReference type="GO" id="GO:0005829">
    <property type="term" value="C:cytosol"/>
    <property type="evidence" value="ECO:0007669"/>
    <property type="project" value="TreeGrafter"/>
</dbReference>
<accession>A0AAW1TAW1</accession>
<evidence type="ECO:0000313" key="2">
    <source>
        <dbReference type="Proteomes" id="UP001485043"/>
    </source>
</evidence>
<name>A0AAW1TAW1_9CHLO</name>
<evidence type="ECO:0000313" key="1">
    <source>
        <dbReference type="EMBL" id="KAK9866115.1"/>
    </source>
</evidence>
<dbReference type="GO" id="GO:0005996">
    <property type="term" value="P:monosaccharide metabolic process"/>
    <property type="evidence" value="ECO:0007669"/>
    <property type="project" value="TreeGrafter"/>
</dbReference>
<protein>
    <submittedName>
        <fullName evidence="1">Uncharacterized protein</fullName>
    </submittedName>
</protein>
<dbReference type="PANTHER" id="PTHR43725">
    <property type="entry name" value="UDP-GLUCOSE 4-EPIMERASE"/>
    <property type="match status" value="1"/>
</dbReference>
<dbReference type="Proteomes" id="UP001485043">
    <property type="component" value="Unassembled WGS sequence"/>
</dbReference>
<comment type="caution">
    <text evidence="1">The sequence shown here is derived from an EMBL/GenBank/DDBJ whole genome shotgun (WGS) entry which is preliminary data.</text>
</comment>
<proteinExistence type="predicted"/>
<keyword evidence="2" id="KW-1185">Reference proteome</keyword>
<reference evidence="1 2" key="1">
    <citation type="journal article" date="2024" name="Nat. Commun.">
        <title>Phylogenomics reveals the evolutionary origins of lichenization in chlorophyte algae.</title>
        <authorList>
            <person name="Puginier C."/>
            <person name="Libourel C."/>
            <person name="Otte J."/>
            <person name="Skaloud P."/>
            <person name="Haon M."/>
            <person name="Grisel S."/>
            <person name="Petersen M."/>
            <person name="Berrin J.G."/>
            <person name="Delaux P.M."/>
            <person name="Dal Grande F."/>
            <person name="Keller J."/>
        </authorList>
    </citation>
    <scope>NUCLEOTIDE SEQUENCE [LARGE SCALE GENOMIC DNA]</scope>
    <source>
        <strain evidence="1 2">SAG 2523</strain>
    </source>
</reference>
<dbReference type="EMBL" id="JALJOV010000188">
    <property type="protein sequence ID" value="KAK9866115.1"/>
    <property type="molecule type" value="Genomic_DNA"/>
</dbReference>
<dbReference type="Gene3D" id="3.40.50.720">
    <property type="entry name" value="NAD(P)-binding Rossmann-like Domain"/>
    <property type="match status" value="1"/>
</dbReference>
<dbReference type="GO" id="GO:0003978">
    <property type="term" value="F:UDP-glucose 4-epimerase activity"/>
    <property type="evidence" value="ECO:0007669"/>
    <property type="project" value="TreeGrafter"/>
</dbReference>
<sequence length="179" mass="19499">MAGLNPSAVRPSAVQHLGASGFFGCTHTLRPRLQNQRQATKLRIVNERVLIANTKSGGHAFIGLHLAQQLLKAGHEVTILNDGEEAKQTKKAPYNQYEALKQSGVQIVWGDPTHPESLPSSDFDIVVDNNGKTLEACKPLIDAFKGKVQHYMFVSSAGAYEANKVEPMHVEGDSRKKSA</sequence>
<organism evidence="1 2">
    <name type="scientific">Apatococcus fuscideae</name>
    <dbReference type="NCBI Taxonomy" id="2026836"/>
    <lineage>
        <taxon>Eukaryota</taxon>
        <taxon>Viridiplantae</taxon>
        <taxon>Chlorophyta</taxon>
        <taxon>core chlorophytes</taxon>
        <taxon>Trebouxiophyceae</taxon>
        <taxon>Chlorellales</taxon>
        <taxon>Chlorellaceae</taxon>
        <taxon>Apatococcus</taxon>
    </lineage>
</organism>